<dbReference type="InterPro" id="IPR002772">
    <property type="entry name" value="Glyco_hydro_3_C"/>
</dbReference>
<dbReference type="SMART" id="SM01217">
    <property type="entry name" value="Fn3_like"/>
    <property type="match status" value="1"/>
</dbReference>
<comment type="caution">
    <text evidence="6">The sequence shown here is derived from an EMBL/GenBank/DDBJ whole genome shotgun (WGS) entry which is preliminary data.</text>
</comment>
<dbReference type="PANTHER" id="PTHR42721">
    <property type="entry name" value="SUGAR HYDROLASE-RELATED"/>
    <property type="match status" value="1"/>
</dbReference>
<dbReference type="Pfam" id="PF14310">
    <property type="entry name" value="Fn3-like"/>
    <property type="match status" value="1"/>
</dbReference>
<dbReference type="Pfam" id="PF00933">
    <property type="entry name" value="Glyco_hydro_3"/>
    <property type="match status" value="1"/>
</dbReference>
<dbReference type="PANTHER" id="PTHR42721:SF3">
    <property type="entry name" value="BETA-D-XYLOSIDASE 5-RELATED"/>
    <property type="match status" value="1"/>
</dbReference>
<dbReference type="EMBL" id="CAJNOQ010009104">
    <property type="protein sequence ID" value="CAF1215657.1"/>
    <property type="molecule type" value="Genomic_DNA"/>
</dbReference>
<dbReference type="Gene3D" id="3.40.50.1700">
    <property type="entry name" value="Glycoside hydrolase family 3 C-terminal domain"/>
    <property type="match status" value="1"/>
</dbReference>
<dbReference type="Pfam" id="PF01915">
    <property type="entry name" value="Glyco_hydro_3_C"/>
    <property type="match status" value="1"/>
</dbReference>
<dbReference type="InterPro" id="IPR017853">
    <property type="entry name" value="GH"/>
</dbReference>
<dbReference type="InterPro" id="IPR044993">
    <property type="entry name" value="BXL"/>
</dbReference>
<reference evidence="6" key="1">
    <citation type="submission" date="2021-02" db="EMBL/GenBank/DDBJ databases">
        <authorList>
            <person name="Nowell W R."/>
        </authorList>
    </citation>
    <scope>NUCLEOTIDE SEQUENCE</scope>
</reference>
<dbReference type="Gene3D" id="3.20.20.300">
    <property type="entry name" value="Glycoside hydrolase, family 3, N-terminal domain"/>
    <property type="match status" value="1"/>
</dbReference>
<comment type="similarity">
    <text evidence="1">Belongs to the glycosyl hydrolase 3 family.</text>
</comment>
<gene>
    <name evidence="6" type="ORF">GPM918_LOCUS24436</name>
    <name evidence="7" type="ORF">SRO942_LOCUS24435</name>
</gene>
<dbReference type="SUPFAM" id="SSF52279">
    <property type="entry name" value="Beta-D-glucan exohydrolase, C-terminal domain"/>
    <property type="match status" value="1"/>
</dbReference>
<dbReference type="InterPro" id="IPR036881">
    <property type="entry name" value="Glyco_hydro_3_C_sf"/>
</dbReference>
<dbReference type="Proteomes" id="UP000663829">
    <property type="component" value="Unassembled WGS sequence"/>
</dbReference>
<evidence type="ECO:0000313" key="6">
    <source>
        <dbReference type="EMBL" id="CAF1215657.1"/>
    </source>
</evidence>
<feature type="domain" description="Fibronectin type III-like" evidence="5">
    <location>
        <begin position="450"/>
        <end position="523"/>
    </location>
</feature>
<keyword evidence="8" id="KW-1185">Reference proteome</keyword>
<keyword evidence="4" id="KW-0326">Glycosidase</keyword>
<evidence type="ECO:0000256" key="3">
    <source>
        <dbReference type="ARBA" id="ARBA00022801"/>
    </source>
</evidence>
<dbReference type="InterPro" id="IPR036962">
    <property type="entry name" value="Glyco_hydro_3_N_sf"/>
</dbReference>
<organism evidence="6 8">
    <name type="scientific">Didymodactylos carnosus</name>
    <dbReference type="NCBI Taxonomy" id="1234261"/>
    <lineage>
        <taxon>Eukaryota</taxon>
        <taxon>Metazoa</taxon>
        <taxon>Spiralia</taxon>
        <taxon>Gnathifera</taxon>
        <taxon>Rotifera</taxon>
        <taxon>Eurotatoria</taxon>
        <taxon>Bdelloidea</taxon>
        <taxon>Philodinida</taxon>
        <taxon>Philodinidae</taxon>
        <taxon>Didymodactylos</taxon>
    </lineage>
</organism>
<proteinExistence type="inferred from homology"/>
<sequence>MSIHTPYDEINFMNYSSSAQRAILDGIQDEIQKAGDEMSEMMAAHSPNTNLEPHLLLKAIQALFDACVNYGQVMSIMCSYNAINNIPTCGNPDLLNGILRERWNFTGFVVKLLTDDGNVTMDTLNNAVRRLLKTKIELGMFDPPNMVEFNSYDFNDIENEAHLKLARQVAQQSICLYKNTNNNLQKAPLPIQNSAINKIGLFGIQSVQTDLLLGNYARSPDQPGITTILQGIYDQIDQNTTANCTFEQDIGYFVPGQAPIAVYNPGQCCALCSTVQTYQSMESEGRDRSTIDLPVGQYELVRLLKSVIGPNKSLIGILIRGGSIALHNLMDDCDGLIDGWYPGQLGGAALADVIFGSYNPAGRTPVTYYHSDEQLPPMHVMDLYPNSTISSLGITYRYFTGKPQIPFGFGLSYTTFSYANLQVKSSNVKACDLITGSVDVTNTGAIDGDEVIQIYIKYQASVPSPNVRLVSFQRILVQAGHTVTMEFTITPDYHAVIYDSDSVYKPTRMVEEGTLNIYAGGGQPDYYSGHLQQQVQITNAQNIDTC</sequence>
<dbReference type="GO" id="GO:0031222">
    <property type="term" value="P:arabinan catabolic process"/>
    <property type="evidence" value="ECO:0007669"/>
    <property type="project" value="TreeGrafter"/>
</dbReference>
<dbReference type="SUPFAM" id="SSF51445">
    <property type="entry name" value="(Trans)glycosidases"/>
    <property type="match status" value="1"/>
</dbReference>
<keyword evidence="3" id="KW-0378">Hydrolase</keyword>
<dbReference type="OrthoDB" id="47059at2759"/>
<dbReference type="GO" id="GO:0045493">
    <property type="term" value="P:xylan catabolic process"/>
    <property type="evidence" value="ECO:0007669"/>
    <property type="project" value="InterPro"/>
</dbReference>
<dbReference type="Gene3D" id="2.60.40.10">
    <property type="entry name" value="Immunoglobulins"/>
    <property type="match status" value="1"/>
</dbReference>
<evidence type="ECO:0000256" key="2">
    <source>
        <dbReference type="ARBA" id="ARBA00022729"/>
    </source>
</evidence>
<evidence type="ECO:0000256" key="1">
    <source>
        <dbReference type="ARBA" id="ARBA00005336"/>
    </source>
</evidence>
<dbReference type="InterPro" id="IPR026891">
    <property type="entry name" value="Fn3-like"/>
</dbReference>
<dbReference type="GO" id="GO:0046556">
    <property type="term" value="F:alpha-L-arabinofuranosidase activity"/>
    <property type="evidence" value="ECO:0007669"/>
    <property type="project" value="TreeGrafter"/>
</dbReference>
<evidence type="ECO:0000259" key="5">
    <source>
        <dbReference type="SMART" id="SM01217"/>
    </source>
</evidence>
<dbReference type="InterPro" id="IPR013783">
    <property type="entry name" value="Ig-like_fold"/>
</dbReference>
<dbReference type="EMBL" id="CAJOBC010009105">
    <property type="protein sequence ID" value="CAF3979446.1"/>
    <property type="molecule type" value="Genomic_DNA"/>
</dbReference>
<accession>A0A814XL93</accession>
<evidence type="ECO:0000313" key="8">
    <source>
        <dbReference type="Proteomes" id="UP000663829"/>
    </source>
</evidence>
<evidence type="ECO:0000256" key="4">
    <source>
        <dbReference type="ARBA" id="ARBA00023295"/>
    </source>
</evidence>
<keyword evidence="2" id="KW-0732">Signal</keyword>
<protein>
    <recommendedName>
        <fullName evidence="5">Fibronectin type III-like domain-containing protein</fullName>
    </recommendedName>
</protein>
<evidence type="ECO:0000313" key="7">
    <source>
        <dbReference type="EMBL" id="CAF3979446.1"/>
    </source>
</evidence>
<dbReference type="AlphaFoldDB" id="A0A814XL93"/>
<dbReference type="InterPro" id="IPR001764">
    <property type="entry name" value="Glyco_hydro_3_N"/>
</dbReference>
<name>A0A814XL93_9BILA</name>
<dbReference type="Proteomes" id="UP000681722">
    <property type="component" value="Unassembled WGS sequence"/>
</dbReference>
<dbReference type="GO" id="GO:0009044">
    <property type="term" value="F:xylan 1,4-beta-xylosidase activity"/>
    <property type="evidence" value="ECO:0007669"/>
    <property type="project" value="InterPro"/>
</dbReference>